<dbReference type="Gene3D" id="2.160.20.10">
    <property type="entry name" value="Single-stranded right-handed beta-helix, Pectin lyase-like"/>
    <property type="match status" value="1"/>
</dbReference>
<dbReference type="InterPro" id="IPR024535">
    <property type="entry name" value="RHGA/B-epi-like_pectate_lyase"/>
</dbReference>
<evidence type="ECO:0000256" key="2">
    <source>
        <dbReference type="ARBA" id="ARBA00022801"/>
    </source>
</evidence>
<name>A0A927CKQ1_9BACL</name>
<dbReference type="PANTHER" id="PTHR31339">
    <property type="entry name" value="PECTIN LYASE-RELATED"/>
    <property type="match status" value="1"/>
</dbReference>
<dbReference type="EMBL" id="JACXIY010000010">
    <property type="protein sequence ID" value="MBD2868537.1"/>
    <property type="molecule type" value="Genomic_DNA"/>
</dbReference>
<comment type="similarity">
    <text evidence="1 4">Belongs to the glycosyl hydrolase 28 family.</text>
</comment>
<dbReference type="SMART" id="SM00710">
    <property type="entry name" value="PbH1"/>
    <property type="match status" value="6"/>
</dbReference>
<dbReference type="Proteomes" id="UP000632125">
    <property type="component" value="Unassembled WGS sequence"/>
</dbReference>
<dbReference type="AlphaFoldDB" id="A0A927CKQ1"/>
<dbReference type="InterPro" id="IPR051801">
    <property type="entry name" value="GH28_Enzymes"/>
</dbReference>
<evidence type="ECO:0000313" key="8">
    <source>
        <dbReference type="Proteomes" id="UP000632125"/>
    </source>
</evidence>
<feature type="domain" description="Rhamnogalacturonase A/B/Epimerase-like pectate lyase" evidence="6">
    <location>
        <begin position="49"/>
        <end position="102"/>
    </location>
</feature>
<evidence type="ECO:0000256" key="4">
    <source>
        <dbReference type="RuleBase" id="RU361169"/>
    </source>
</evidence>
<dbReference type="PANTHER" id="PTHR31339:SF9">
    <property type="entry name" value="PLASMIN AND FIBRONECTIN-BINDING PROTEIN A"/>
    <property type="match status" value="1"/>
</dbReference>
<sequence length="554" mass="60629">MEKGADCFLPDRAASWEGGTALNRASATGTGPQTHRQPEMPTFPEKRYSILEFGAVGDGATMNTEAVNRAIETCSSEGGGTVVIPPGIWLTGPIRLQSGVNLHAQQGALVLFSRNFDDYPLIPTSYEGIRTVRCMSNLYGENLTDVAITGEGIFDGSGDAWRPVKRMKMTEHQWKALTSSGGVTDPTGRMWWPTEKAMQGASTAKRLLAEGERRTEAFEEARDFLRPALLQLDRCTRVLLDGPTFQNSPSWCLHPWLCEHVTVRNVHVKNPWYSQNGDGLDLDSCRYVDVSDSRFDVGDDAICIKSGKDADGRELGVPCQDIVIRGCVVYHGHGGFVIGSEMSGGVRNVSISDCLFIGTDSGLRFKSARGRGGVVEKIRIRNIRMTGIPKAAITFSMFYGHGGADRPAAEEVSAKTPAFRDFQIEHIRCIGAHRAIELKGLPEMPVENIRFEHIDIKATKGISLENARDVRFADVSVTPMEGPLFSLQACSDIRIERTKRPAAGQLYMEAGGAETSGIEIRGIAGEAYEVNGARETDASQIRIYPEEARESHDD</sequence>
<dbReference type="Pfam" id="PF00295">
    <property type="entry name" value="Glyco_hydro_28"/>
    <property type="match status" value="1"/>
</dbReference>
<evidence type="ECO:0000256" key="3">
    <source>
        <dbReference type="ARBA" id="ARBA00023295"/>
    </source>
</evidence>
<dbReference type="GO" id="GO:0004650">
    <property type="term" value="F:polygalacturonase activity"/>
    <property type="evidence" value="ECO:0007669"/>
    <property type="project" value="InterPro"/>
</dbReference>
<dbReference type="PROSITE" id="PS00502">
    <property type="entry name" value="POLYGALACTURONASE"/>
    <property type="match status" value="1"/>
</dbReference>
<dbReference type="InterPro" id="IPR000743">
    <property type="entry name" value="Glyco_hydro_28"/>
</dbReference>
<keyword evidence="3 4" id="KW-0326">Glycosidase</keyword>
<gene>
    <name evidence="7" type="ORF">IDH41_08105</name>
</gene>
<evidence type="ECO:0000313" key="7">
    <source>
        <dbReference type="EMBL" id="MBD2868537.1"/>
    </source>
</evidence>
<evidence type="ECO:0000259" key="6">
    <source>
        <dbReference type="Pfam" id="PF12708"/>
    </source>
</evidence>
<evidence type="ECO:0000256" key="1">
    <source>
        <dbReference type="ARBA" id="ARBA00008834"/>
    </source>
</evidence>
<keyword evidence="2 4" id="KW-0378">Hydrolase</keyword>
<dbReference type="InterPro" id="IPR006626">
    <property type="entry name" value="PbH1"/>
</dbReference>
<proteinExistence type="inferred from homology"/>
<organism evidence="7 8">
    <name type="scientific">Paenibacillus arenilitoris</name>
    <dbReference type="NCBI Taxonomy" id="2772299"/>
    <lineage>
        <taxon>Bacteria</taxon>
        <taxon>Bacillati</taxon>
        <taxon>Bacillota</taxon>
        <taxon>Bacilli</taxon>
        <taxon>Bacillales</taxon>
        <taxon>Paenibacillaceae</taxon>
        <taxon>Paenibacillus</taxon>
    </lineage>
</organism>
<accession>A0A927CKQ1</accession>
<comment type="caution">
    <text evidence="7">The sequence shown here is derived from an EMBL/GenBank/DDBJ whole genome shotgun (WGS) entry which is preliminary data.</text>
</comment>
<reference evidence="7" key="1">
    <citation type="submission" date="2020-09" db="EMBL/GenBank/DDBJ databases">
        <title>A novel bacterium of genus Paenibacillus, isolated from South China Sea.</title>
        <authorList>
            <person name="Huang H."/>
            <person name="Mo K."/>
            <person name="Hu Y."/>
        </authorList>
    </citation>
    <scope>NUCLEOTIDE SEQUENCE</scope>
    <source>
        <strain evidence="7">IB182493</strain>
    </source>
</reference>
<dbReference type="Pfam" id="PF12708">
    <property type="entry name" value="Pect-lyase_RHGA_epim"/>
    <property type="match status" value="1"/>
</dbReference>
<feature type="compositionally biased region" description="Polar residues" evidence="5">
    <location>
        <begin position="23"/>
        <end position="35"/>
    </location>
</feature>
<protein>
    <submittedName>
        <fullName evidence="7">Glycoside hydrolase family 28 protein</fullName>
    </submittedName>
</protein>
<dbReference type="InterPro" id="IPR012334">
    <property type="entry name" value="Pectin_lyas_fold"/>
</dbReference>
<keyword evidence="8" id="KW-1185">Reference proteome</keyword>
<dbReference type="SUPFAM" id="SSF51126">
    <property type="entry name" value="Pectin lyase-like"/>
    <property type="match status" value="1"/>
</dbReference>
<evidence type="ECO:0000256" key="5">
    <source>
        <dbReference type="SAM" id="MobiDB-lite"/>
    </source>
</evidence>
<dbReference type="InterPro" id="IPR011050">
    <property type="entry name" value="Pectin_lyase_fold/virulence"/>
</dbReference>
<feature type="region of interest" description="Disordered" evidence="5">
    <location>
        <begin position="23"/>
        <end position="42"/>
    </location>
</feature>
<dbReference type="GO" id="GO:0005975">
    <property type="term" value="P:carbohydrate metabolic process"/>
    <property type="evidence" value="ECO:0007669"/>
    <property type="project" value="InterPro"/>
</dbReference>